<dbReference type="GO" id="GO:0030659">
    <property type="term" value="C:cytoplasmic vesicle membrane"/>
    <property type="evidence" value="ECO:0007669"/>
    <property type="project" value="UniProtKB-SubCell"/>
</dbReference>
<reference evidence="10" key="1">
    <citation type="submission" date="2024-06" db="EMBL/GenBank/DDBJ databases">
        <authorList>
            <person name="Liu X."/>
            <person name="Lenzi L."/>
            <person name="Haldenby T S."/>
            <person name="Uol C."/>
        </authorList>
    </citation>
    <scope>NUCLEOTIDE SEQUENCE</scope>
</reference>
<accession>A0AAV2SY85</accession>
<comment type="caution">
    <text evidence="10">The sequence shown here is derived from an EMBL/GenBank/DDBJ whole genome shotgun (WGS) entry which is preliminary data.</text>
</comment>
<keyword evidence="4" id="KW-0472">Membrane</keyword>
<dbReference type="PANTHER" id="PTHR45827">
    <property type="entry name" value="SORTING NEXIN"/>
    <property type="match status" value="1"/>
</dbReference>
<evidence type="ECO:0000256" key="6">
    <source>
        <dbReference type="PROSITE-ProRule" id="PRU00192"/>
    </source>
</evidence>
<evidence type="ECO:0000313" key="10">
    <source>
        <dbReference type="EMBL" id="CAL5129879.1"/>
    </source>
</evidence>
<dbReference type="FunFam" id="3.30.1520.10:FF:000004">
    <property type="entry name" value="Sorting nexin"/>
    <property type="match status" value="1"/>
</dbReference>
<dbReference type="InterPro" id="IPR019497">
    <property type="entry name" value="Sorting_nexin_WASP-bd-dom"/>
</dbReference>
<dbReference type="GO" id="GO:0005886">
    <property type="term" value="C:plasma membrane"/>
    <property type="evidence" value="ECO:0007669"/>
    <property type="project" value="TreeGrafter"/>
</dbReference>
<comment type="similarity">
    <text evidence="2">Belongs to the sorting nexin family.</text>
</comment>
<feature type="domain" description="PX" evidence="9">
    <location>
        <begin position="191"/>
        <end position="301"/>
    </location>
</feature>
<evidence type="ECO:0000259" key="9">
    <source>
        <dbReference type="PROSITE" id="PS50195"/>
    </source>
</evidence>
<keyword evidence="5" id="KW-0968">Cytoplasmic vesicle</keyword>
<dbReference type="InterPro" id="IPR001452">
    <property type="entry name" value="SH3_domain"/>
</dbReference>
<dbReference type="SUPFAM" id="SSF50044">
    <property type="entry name" value="SH3-domain"/>
    <property type="match status" value="1"/>
</dbReference>
<dbReference type="Pfam" id="PF10456">
    <property type="entry name" value="BAR_3_WASP_bdg"/>
    <property type="match status" value="1"/>
</dbReference>
<evidence type="ECO:0000259" key="8">
    <source>
        <dbReference type="PROSITE" id="PS50002"/>
    </source>
</evidence>
<dbReference type="GO" id="GO:0006897">
    <property type="term" value="P:endocytosis"/>
    <property type="evidence" value="ECO:0007669"/>
    <property type="project" value="TreeGrafter"/>
</dbReference>
<dbReference type="Gene3D" id="3.30.1520.10">
    <property type="entry name" value="Phox-like domain"/>
    <property type="match status" value="1"/>
</dbReference>
<dbReference type="Gene3D" id="2.30.30.40">
    <property type="entry name" value="SH3 Domains"/>
    <property type="match status" value="1"/>
</dbReference>
<evidence type="ECO:0000256" key="1">
    <source>
        <dbReference type="ARBA" id="ARBA00004156"/>
    </source>
</evidence>
<evidence type="ECO:0000256" key="3">
    <source>
        <dbReference type="ARBA" id="ARBA00022443"/>
    </source>
</evidence>
<dbReference type="GO" id="GO:0097320">
    <property type="term" value="P:plasma membrane tubulation"/>
    <property type="evidence" value="ECO:0007669"/>
    <property type="project" value="TreeGrafter"/>
</dbReference>
<dbReference type="InterPro" id="IPR027267">
    <property type="entry name" value="AH/BAR_dom_sf"/>
</dbReference>
<feature type="domain" description="SH3" evidence="8">
    <location>
        <begin position="1"/>
        <end position="59"/>
    </location>
</feature>
<dbReference type="SMART" id="SM00312">
    <property type="entry name" value="PX"/>
    <property type="match status" value="1"/>
</dbReference>
<dbReference type="Proteomes" id="UP001497525">
    <property type="component" value="Unassembled WGS sequence"/>
</dbReference>
<dbReference type="GO" id="GO:0016197">
    <property type="term" value="P:endosomal transport"/>
    <property type="evidence" value="ECO:0007669"/>
    <property type="project" value="TreeGrafter"/>
</dbReference>
<evidence type="ECO:0000256" key="7">
    <source>
        <dbReference type="SAM" id="MobiDB-lite"/>
    </source>
</evidence>
<sequence>MRARVIYDFTAQGEGELSVACGEEVTITDQTVGAGWWEALNASGKTGLVPSSFVEPVDIPEPSLPPPPVPPLSSSHTNPDAFQDWDDDWDSEDSNPPTLERSSSDGVHRVIATVPAGAYISKPSGSTSAVFPVHSDAVRCASIRRVFHRSFIRTGGEDFLLNTDPPSQPHREAMIEFIDGLFQWQKIPTPVQCRIASFRKDTKLKGMKSFIAYQLTTSLTEAHVSRRFKHFDWLHARLVSKYPCICIPPLPDKVITGRYEDEFVDERRKWLQQWLNRMCAHPVVAQSNVFHHFLTCTDFKLWKQGKREAESEWFQGGRFYFAVDSKDPQSTADYTSEKADTAERFSLELERCVRGLTEAVVEFHRKLAGSYRKDFANISTSFAAMCRTLDNDVHTRHLNGSLCKALSFAGETYNSISKDHGAQTEPCSNLIECLRDYMRLTSTLPAVVSMAKCACLVSDDVSRTHTDDKLSQNDITNIKAGTLVMTRSVQAECNHLMDQLRRDYLSKFAAYLHDRANFYRKMADQLDAAASAFQM</sequence>
<feature type="compositionally biased region" description="Acidic residues" evidence="7">
    <location>
        <begin position="83"/>
        <end position="93"/>
    </location>
</feature>
<organism evidence="10 11">
    <name type="scientific">Calicophoron daubneyi</name>
    <name type="common">Rumen fluke</name>
    <name type="synonym">Paramphistomum daubneyi</name>
    <dbReference type="NCBI Taxonomy" id="300641"/>
    <lineage>
        <taxon>Eukaryota</taxon>
        <taxon>Metazoa</taxon>
        <taxon>Spiralia</taxon>
        <taxon>Lophotrochozoa</taxon>
        <taxon>Platyhelminthes</taxon>
        <taxon>Trematoda</taxon>
        <taxon>Digenea</taxon>
        <taxon>Plagiorchiida</taxon>
        <taxon>Pronocephalata</taxon>
        <taxon>Paramphistomoidea</taxon>
        <taxon>Paramphistomidae</taxon>
        <taxon>Calicophoron</taxon>
    </lineage>
</organism>
<comment type="subcellular location">
    <subcellularLocation>
        <location evidence="1">Cytoplasmic vesicle membrane</location>
    </subcellularLocation>
</comment>
<dbReference type="PROSITE" id="PS50002">
    <property type="entry name" value="SH3"/>
    <property type="match status" value="1"/>
</dbReference>
<dbReference type="InterPro" id="IPR036871">
    <property type="entry name" value="PX_dom_sf"/>
</dbReference>
<protein>
    <recommendedName>
        <fullName evidence="12">Sorting nexin</fullName>
    </recommendedName>
</protein>
<dbReference type="InterPro" id="IPR036028">
    <property type="entry name" value="SH3-like_dom_sf"/>
</dbReference>
<feature type="compositionally biased region" description="Pro residues" evidence="7">
    <location>
        <begin position="62"/>
        <end position="71"/>
    </location>
</feature>
<dbReference type="CDD" id="cd06862">
    <property type="entry name" value="PX_SNX9_18_like"/>
    <property type="match status" value="1"/>
</dbReference>
<evidence type="ECO:0000256" key="4">
    <source>
        <dbReference type="ARBA" id="ARBA00023136"/>
    </source>
</evidence>
<evidence type="ECO:0000313" key="11">
    <source>
        <dbReference type="Proteomes" id="UP001497525"/>
    </source>
</evidence>
<dbReference type="InterPro" id="IPR001683">
    <property type="entry name" value="PX_dom"/>
</dbReference>
<feature type="region of interest" description="Disordered" evidence="7">
    <location>
        <begin position="53"/>
        <end position="106"/>
    </location>
</feature>
<evidence type="ECO:0000256" key="2">
    <source>
        <dbReference type="ARBA" id="ARBA00010883"/>
    </source>
</evidence>
<dbReference type="GO" id="GO:0035091">
    <property type="term" value="F:phosphatidylinositol binding"/>
    <property type="evidence" value="ECO:0007669"/>
    <property type="project" value="InterPro"/>
</dbReference>
<keyword evidence="3 6" id="KW-0728">SH3 domain</keyword>
<dbReference type="SMART" id="SM00326">
    <property type="entry name" value="SH3"/>
    <property type="match status" value="1"/>
</dbReference>
<dbReference type="Pfam" id="PF00787">
    <property type="entry name" value="PX"/>
    <property type="match status" value="1"/>
</dbReference>
<dbReference type="PANTHER" id="PTHR45827:SF1">
    <property type="entry name" value="SORTING NEXIN"/>
    <property type="match status" value="1"/>
</dbReference>
<name>A0AAV2SY85_CALDB</name>
<dbReference type="PROSITE" id="PS50195">
    <property type="entry name" value="PX"/>
    <property type="match status" value="1"/>
</dbReference>
<gene>
    <name evidence="10" type="ORF">CDAUBV1_LOCUS1317</name>
</gene>
<dbReference type="EMBL" id="CAXLJL010000054">
    <property type="protein sequence ID" value="CAL5129879.1"/>
    <property type="molecule type" value="Genomic_DNA"/>
</dbReference>
<dbReference type="Pfam" id="PF00018">
    <property type="entry name" value="SH3_1"/>
    <property type="match status" value="1"/>
</dbReference>
<evidence type="ECO:0008006" key="12">
    <source>
        <dbReference type="Google" id="ProtNLM"/>
    </source>
</evidence>
<dbReference type="SUPFAM" id="SSF64268">
    <property type="entry name" value="PX domain"/>
    <property type="match status" value="1"/>
</dbReference>
<evidence type="ECO:0000256" key="5">
    <source>
        <dbReference type="ARBA" id="ARBA00023329"/>
    </source>
</evidence>
<proteinExistence type="inferred from homology"/>
<dbReference type="AlphaFoldDB" id="A0AAV2SY85"/>
<dbReference type="Gene3D" id="1.20.1270.60">
    <property type="entry name" value="Arfaptin homology (AH) domain/BAR domain"/>
    <property type="match status" value="1"/>
</dbReference>